<feature type="compositionally biased region" description="Basic residues" evidence="6">
    <location>
        <begin position="307"/>
        <end position="318"/>
    </location>
</feature>
<comment type="similarity">
    <text evidence="5">Belongs to the SAT4 family.</text>
</comment>
<comment type="subcellular location">
    <subcellularLocation>
        <location evidence="1">Membrane</location>
        <topology evidence="1">Multi-pass membrane protein</topology>
    </subcellularLocation>
</comment>
<dbReference type="PANTHER" id="PTHR33048">
    <property type="entry name" value="PTH11-LIKE INTEGRAL MEMBRANE PROTEIN (AFU_ORTHOLOGUE AFUA_5G11245)"/>
    <property type="match status" value="1"/>
</dbReference>
<feature type="transmembrane region" description="Helical" evidence="7">
    <location>
        <begin position="139"/>
        <end position="162"/>
    </location>
</feature>
<feature type="transmembrane region" description="Helical" evidence="7">
    <location>
        <begin position="20"/>
        <end position="40"/>
    </location>
</feature>
<evidence type="ECO:0000259" key="8">
    <source>
        <dbReference type="Pfam" id="PF20684"/>
    </source>
</evidence>
<feature type="compositionally biased region" description="Polar residues" evidence="6">
    <location>
        <begin position="388"/>
        <end position="399"/>
    </location>
</feature>
<evidence type="ECO:0000313" key="9">
    <source>
        <dbReference type="EMBL" id="OAA68843.1"/>
    </source>
</evidence>
<gene>
    <name evidence="9" type="ORF">ISF_03218</name>
</gene>
<comment type="caution">
    <text evidence="9">The sequence shown here is derived from an EMBL/GenBank/DDBJ whole genome shotgun (WGS) entry which is preliminary data.</text>
</comment>
<dbReference type="InterPro" id="IPR052337">
    <property type="entry name" value="SAT4-like"/>
</dbReference>
<feature type="region of interest" description="Disordered" evidence="6">
    <location>
        <begin position="295"/>
        <end position="320"/>
    </location>
</feature>
<keyword evidence="4 7" id="KW-0472">Membrane</keyword>
<protein>
    <recommendedName>
        <fullName evidence="8">Rhodopsin domain-containing protein</fullName>
    </recommendedName>
</protein>
<evidence type="ECO:0000256" key="5">
    <source>
        <dbReference type="ARBA" id="ARBA00038359"/>
    </source>
</evidence>
<dbReference type="AlphaFoldDB" id="A0A168AJQ3"/>
<feature type="domain" description="Rhodopsin" evidence="8">
    <location>
        <begin position="43"/>
        <end position="285"/>
    </location>
</feature>
<feature type="region of interest" description="Disordered" evidence="6">
    <location>
        <begin position="370"/>
        <end position="399"/>
    </location>
</feature>
<feature type="transmembrane region" description="Helical" evidence="7">
    <location>
        <begin position="257"/>
        <end position="280"/>
    </location>
</feature>
<feature type="transmembrane region" description="Helical" evidence="7">
    <location>
        <begin position="182"/>
        <end position="204"/>
    </location>
</feature>
<dbReference type="PANTHER" id="PTHR33048:SF57">
    <property type="entry name" value="INTEGRAL MEMBRANE PROTEIN-RELATED"/>
    <property type="match status" value="1"/>
</dbReference>
<dbReference type="EMBL" id="AZHB01000006">
    <property type="protein sequence ID" value="OAA68843.1"/>
    <property type="molecule type" value="Genomic_DNA"/>
</dbReference>
<reference evidence="9 10" key="1">
    <citation type="journal article" date="2016" name="Genome Biol. Evol.">
        <title>Divergent and convergent evolution of fungal pathogenicity.</title>
        <authorList>
            <person name="Shang Y."/>
            <person name="Xiao G."/>
            <person name="Zheng P."/>
            <person name="Cen K."/>
            <person name="Zhan S."/>
            <person name="Wang C."/>
        </authorList>
    </citation>
    <scope>NUCLEOTIDE SEQUENCE [LARGE SCALE GENOMIC DNA]</scope>
    <source>
        <strain evidence="9 10">ARSEF 2679</strain>
    </source>
</reference>
<keyword evidence="2 7" id="KW-0812">Transmembrane</keyword>
<evidence type="ECO:0000256" key="2">
    <source>
        <dbReference type="ARBA" id="ARBA00022692"/>
    </source>
</evidence>
<feature type="transmembrane region" description="Helical" evidence="7">
    <location>
        <begin position="216"/>
        <end position="237"/>
    </location>
</feature>
<organism evidence="9 10">
    <name type="scientific">Cordyceps fumosorosea (strain ARSEF 2679)</name>
    <name type="common">Isaria fumosorosea</name>
    <dbReference type="NCBI Taxonomy" id="1081104"/>
    <lineage>
        <taxon>Eukaryota</taxon>
        <taxon>Fungi</taxon>
        <taxon>Dikarya</taxon>
        <taxon>Ascomycota</taxon>
        <taxon>Pezizomycotina</taxon>
        <taxon>Sordariomycetes</taxon>
        <taxon>Hypocreomycetidae</taxon>
        <taxon>Hypocreales</taxon>
        <taxon>Cordycipitaceae</taxon>
        <taxon>Cordyceps</taxon>
    </lineage>
</organism>
<accession>A0A168AJQ3</accession>
<dbReference type="Proteomes" id="UP000076744">
    <property type="component" value="Unassembled WGS sequence"/>
</dbReference>
<dbReference type="GO" id="GO:0016020">
    <property type="term" value="C:membrane"/>
    <property type="evidence" value="ECO:0007669"/>
    <property type="project" value="UniProtKB-SubCell"/>
</dbReference>
<evidence type="ECO:0000256" key="6">
    <source>
        <dbReference type="SAM" id="MobiDB-lite"/>
    </source>
</evidence>
<dbReference type="Pfam" id="PF20684">
    <property type="entry name" value="Fung_rhodopsin"/>
    <property type="match status" value="1"/>
</dbReference>
<keyword evidence="10" id="KW-1185">Reference proteome</keyword>
<evidence type="ECO:0000313" key="10">
    <source>
        <dbReference type="Proteomes" id="UP000076744"/>
    </source>
</evidence>
<feature type="transmembrane region" description="Helical" evidence="7">
    <location>
        <begin position="107"/>
        <end position="127"/>
    </location>
</feature>
<feature type="transmembrane region" description="Helical" evidence="7">
    <location>
        <begin position="61"/>
        <end position="87"/>
    </location>
</feature>
<sequence length="399" mass="43813">MAAMTPPFSAVITRRHPPITHAGAGLIATAIIVPVIATLWTFLRIWTRRIRGVSAWYIEDVLCYLAVFFFWGLGINYICTVTLGGAGNHLPRLTGADDRARFSQTTFAAQVLYALTLGCTKMSITWMIKRIFFENSRAWIPYCLMAVNFCWMVQTILTGLFLCRPITLNWDPDGRGTCGNKAVVFSAVSIVDIITDLLIIALPAKMLWGIQMRTSYKIAVGCMFGAGLMQSVSTIAFTTVRLYSVITLDFSDLTYNFVSISILGIVQAGVAIIVATAPLLRPAFDRTVESWSYSFGRGPPASTARASKGRLSRRRVSAHAKSSTCASSLSISKNTKPLPGFRQLTESEENLRWELDVMHADKGKTLTEVSNARNGSGIDEEELPSGQIKVTQSTQVSRG</sequence>
<evidence type="ECO:0000256" key="4">
    <source>
        <dbReference type="ARBA" id="ARBA00023136"/>
    </source>
</evidence>
<dbReference type="OrthoDB" id="5421689at2759"/>
<dbReference type="GeneID" id="30019510"/>
<keyword evidence="3 7" id="KW-1133">Transmembrane helix</keyword>
<dbReference type="RefSeq" id="XP_018705713.1">
    <property type="nucleotide sequence ID" value="XM_018846824.1"/>
</dbReference>
<proteinExistence type="inferred from homology"/>
<dbReference type="InterPro" id="IPR049326">
    <property type="entry name" value="Rhodopsin_dom_fungi"/>
</dbReference>
<name>A0A168AJQ3_CORFA</name>
<evidence type="ECO:0000256" key="1">
    <source>
        <dbReference type="ARBA" id="ARBA00004141"/>
    </source>
</evidence>
<evidence type="ECO:0000256" key="3">
    <source>
        <dbReference type="ARBA" id="ARBA00022989"/>
    </source>
</evidence>
<evidence type="ECO:0000256" key="7">
    <source>
        <dbReference type="SAM" id="Phobius"/>
    </source>
</evidence>